<evidence type="ECO:0000313" key="2">
    <source>
        <dbReference type="EMBL" id="MEB3347009.1"/>
    </source>
</evidence>
<keyword evidence="3" id="KW-1185">Reference proteome</keyword>
<accession>A0ABU5ZYQ5</accession>
<reference evidence="2 3" key="1">
    <citation type="journal article" date="2013" name="Int. J. Syst. Evol. Microbiol.">
        <title>Aquimarina gracilis sp. nov., isolated from the gut microflora of a mussel, Mytilus coruscus, and emended description of Aquimarina spongiae.</title>
        <authorList>
            <person name="Park S.C."/>
            <person name="Choe H.N."/>
            <person name="Baik K.S."/>
            <person name="Seong C.N."/>
        </authorList>
    </citation>
    <scope>NUCLEOTIDE SEQUENCE [LARGE SCALE GENOMIC DNA]</scope>
    <source>
        <strain evidence="2 3">PSC32</strain>
    </source>
</reference>
<gene>
    <name evidence="2" type="ORF">U6A24_16155</name>
</gene>
<dbReference type="RefSeq" id="WP_324181030.1">
    <property type="nucleotide sequence ID" value="NZ_BAABAW010000020.1"/>
</dbReference>
<comment type="caution">
    <text evidence="2">The sequence shown here is derived from an EMBL/GenBank/DDBJ whole genome shotgun (WGS) entry which is preliminary data.</text>
</comment>
<evidence type="ECO:0000259" key="1">
    <source>
        <dbReference type="Pfam" id="PF19783"/>
    </source>
</evidence>
<dbReference type="EMBL" id="JAYKLX010000007">
    <property type="protein sequence ID" value="MEB3347009.1"/>
    <property type="molecule type" value="Genomic_DNA"/>
</dbReference>
<name>A0ABU5ZYQ5_9FLAO</name>
<dbReference type="Pfam" id="PF19783">
    <property type="entry name" value="DUF6268"/>
    <property type="match status" value="1"/>
</dbReference>
<organism evidence="2 3">
    <name type="scientific">Aquimarina gracilis</name>
    <dbReference type="NCBI Taxonomy" id="874422"/>
    <lineage>
        <taxon>Bacteria</taxon>
        <taxon>Pseudomonadati</taxon>
        <taxon>Bacteroidota</taxon>
        <taxon>Flavobacteriia</taxon>
        <taxon>Flavobacteriales</taxon>
        <taxon>Flavobacteriaceae</taxon>
        <taxon>Aquimarina</taxon>
    </lineage>
</organism>
<dbReference type="InterPro" id="IPR046235">
    <property type="entry name" value="DUF6268"/>
</dbReference>
<proteinExistence type="predicted"/>
<evidence type="ECO:0000313" key="3">
    <source>
        <dbReference type="Proteomes" id="UP001327027"/>
    </source>
</evidence>
<dbReference type="Proteomes" id="UP001327027">
    <property type="component" value="Unassembled WGS sequence"/>
</dbReference>
<feature type="domain" description="DUF6268" evidence="1">
    <location>
        <begin position="95"/>
        <end position="292"/>
    </location>
</feature>
<sequence>MQRHFNFIILVFGTVNIIWSQNPNNELAGFEYITVPDLGDASVEKYSLSFNLGKKFKKRAVLGLGIFYDYHEFTYTNASLNFDTGPYVDFHTIKTKLFFKYFIDTSWSANVMFAPLLSSNFEESISSEDVILSSAITLSKSWKTKAGSALLTFGVGYGPAFGKPQLIPVVSFKSKIDETWSYSLGSPKTTINYRINPRHSVSAVVGFNGLFGNVSSTTNIPEIGLIDNTKLQYNSLDTGINYLYRIQPNWTTIVKLGYSPWNQLKILDNENNEIYDFEPNGSVFISMGLKYNLNK</sequence>
<protein>
    <submittedName>
        <fullName evidence="2">DUF6268 family outer membrane beta-barrel protein</fullName>
    </submittedName>
</protein>